<reference evidence="3" key="1">
    <citation type="submission" date="2017-09" db="EMBL/GenBank/DDBJ databases">
        <title>Depth-based differentiation of microbial function through sediment-hosted aquifers and enrichment of novel symbionts in the deep terrestrial subsurface.</title>
        <authorList>
            <person name="Probst A.J."/>
            <person name="Ladd B."/>
            <person name="Jarett J.K."/>
            <person name="Geller-Mcgrath D.E."/>
            <person name="Sieber C.M.K."/>
            <person name="Emerson J.B."/>
            <person name="Anantharaman K."/>
            <person name="Thomas B.C."/>
            <person name="Malmstrom R."/>
            <person name="Stieglmeier M."/>
            <person name="Klingl A."/>
            <person name="Woyke T."/>
            <person name="Ryan C.M."/>
            <person name="Banfield J.F."/>
        </authorList>
    </citation>
    <scope>NUCLEOTIDE SEQUENCE [LARGE SCALE GENOMIC DNA]</scope>
</reference>
<dbReference type="Proteomes" id="UP000230538">
    <property type="component" value="Unassembled WGS sequence"/>
</dbReference>
<dbReference type="InterPro" id="IPR017850">
    <property type="entry name" value="Alkaline_phosphatase_core_sf"/>
</dbReference>
<proteinExistence type="predicted"/>
<gene>
    <name evidence="2" type="ORF">CO181_02345</name>
</gene>
<dbReference type="InterPro" id="IPR000917">
    <property type="entry name" value="Sulfatase_N"/>
</dbReference>
<dbReference type="SUPFAM" id="SSF53649">
    <property type="entry name" value="Alkaline phosphatase-like"/>
    <property type="match status" value="1"/>
</dbReference>
<name>A0A2M7WXG1_UNCKA</name>
<dbReference type="Pfam" id="PF00884">
    <property type="entry name" value="Sulfatase"/>
    <property type="match status" value="1"/>
</dbReference>
<dbReference type="Gene3D" id="3.40.720.10">
    <property type="entry name" value="Alkaline Phosphatase, subunit A"/>
    <property type="match status" value="1"/>
</dbReference>
<evidence type="ECO:0000259" key="1">
    <source>
        <dbReference type="Pfam" id="PF00884"/>
    </source>
</evidence>
<sequence length="304" mass="34056">MDTRGLTNFNDLSGLNGVLVVFDSCRYDSGTLAKTPNLNQVGPLMRAWTLSTYTPAAHAAMFLGHLPSISLPLVPYYNEIVRQPWRITTGPSRDTRKGCGILFQGNNVIDGYRRMGFHVLGIGGVSQFSSGSFLREAFPWSEFVYYGPDMDEEPLAERKPASFPLNHVTEIVALLAGKDRWFLFINCPETHYPYDWGEGIPEEVRGVFPLLGKALNLRSNRLGPVERQQLAMQAPGMHQMQIKSLEAMDRKLGDLFIQLKLVSKKNIYVFVCGDHGENFGESGLYGHMHPTEECLSVPLWMGIL</sequence>
<organism evidence="2 3">
    <name type="scientific">candidate division WWE3 bacterium CG_4_9_14_3_um_filter_43_9</name>
    <dbReference type="NCBI Taxonomy" id="1975082"/>
    <lineage>
        <taxon>Bacteria</taxon>
        <taxon>Katanobacteria</taxon>
    </lineage>
</organism>
<feature type="domain" description="Sulfatase N-terminal" evidence="1">
    <location>
        <begin position="177"/>
        <end position="292"/>
    </location>
</feature>
<evidence type="ECO:0000313" key="3">
    <source>
        <dbReference type="Proteomes" id="UP000230538"/>
    </source>
</evidence>
<protein>
    <recommendedName>
        <fullName evidence="1">Sulfatase N-terminal domain-containing protein</fullName>
    </recommendedName>
</protein>
<comment type="caution">
    <text evidence="2">The sequence shown here is derived from an EMBL/GenBank/DDBJ whole genome shotgun (WGS) entry which is preliminary data.</text>
</comment>
<dbReference type="AlphaFoldDB" id="A0A2M7WXG1"/>
<dbReference type="EMBL" id="PFXB01000064">
    <property type="protein sequence ID" value="PJA37728.1"/>
    <property type="molecule type" value="Genomic_DNA"/>
</dbReference>
<evidence type="ECO:0000313" key="2">
    <source>
        <dbReference type="EMBL" id="PJA37728.1"/>
    </source>
</evidence>
<accession>A0A2M7WXG1</accession>